<dbReference type="InterPro" id="IPR050306">
    <property type="entry name" value="PfkB_Carbo_kinase"/>
</dbReference>
<evidence type="ECO:0000256" key="6">
    <source>
        <dbReference type="RuleBase" id="RU003704"/>
    </source>
</evidence>
<keyword evidence="5" id="KW-0067">ATP-binding</keyword>
<dbReference type="EMBL" id="FOSB01000002">
    <property type="protein sequence ID" value="SFJ44394.1"/>
    <property type="molecule type" value="Genomic_DNA"/>
</dbReference>
<evidence type="ECO:0000256" key="2">
    <source>
        <dbReference type="ARBA" id="ARBA00022679"/>
    </source>
</evidence>
<keyword evidence="9" id="KW-1185">Reference proteome</keyword>
<gene>
    <name evidence="8" type="ORF">SAMN04487936_102197</name>
</gene>
<comment type="similarity">
    <text evidence="1 6">Belongs to the carbohydrate kinase PfkB family.</text>
</comment>
<keyword evidence="2 6" id="KW-0808">Transferase</keyword>
<dbReference type="OrthoDB" id="9813569at2"/>
<evidence type="ECO:0000256" key="1">
    <source>
        <dbReference type="ARBA" id="ARBA00010688"/>
    </source>
</evidence>
<dbReference type="GO" id="GO:0008865">
    <property type="term" value="F:fructokinase activity"/>
    <property type="evidence" value="ECO:0007669"/>
    <property type="project" value="UniProtKB-ARBA"/>
</dbReference>
<keyword evidence="4 6" id="KW-0418">Kinase</keyword>
<dbReference type="SUPFAM" id="SSF53613">
    <property type="entry name" value="Ribokinase-like"/>
    <property type="match status" value="1"/>
</dbReference>
<evidence type="ECO:0000256" key="3">
    <source>
        <dbReference type="ARBA" id="ARBA00022741"/>
    </source>
</evidence>
<evidence type="ECO:0000256" key="5">
    <source>
        <dbReference type="ARBA" id="ARBA00022840"/>
    </source>
</evidence>
<dbReference type="PANTHER" id="PTHR43085">
    <property type="entry name" value="HEXOKINASE FAMILY MEMBER"/>
    <property type="match status" value="1"/>
</dbReference>
<dbReference type="PROSITE" id="PS00584">
    <property type="entry name" value="PFKB_KINASES_2"/>
    <property type="match status" value="1"/>
</dbReference>
<dbReference type="GO" id="GO:0006000">
    <property type="term" value="P:fructose metabolic process"/>
    <property type="evidence" value="ECO:0007669"/>
    <property type="project" value="UniProtKB-ARBA"/>
</dbReference>
<keyword evidence="3" id="KW-0547">Nucleotide-binding</keyword>
<organism evidence="8 9">
    <name type="scientific">Halobacillus dabanensis</name>
    <dbReference type="NCBI Taxonomy" id="240302"/>
    <lineage>
        <taxon>Bacteria</taxon>
        <taxon>Bacillati</taxon>
        <taxon>Bacillota</taxon>
        <taxon>Bacilli</taxon>
        <taxon>Bacillales</taxon>
        <taxon>Bacillaceae</taxon>
        <taxon>Halobacillus</taxon>
    </lineage>
</organism>
<feature type="domain" description="Carbohydrate kinase PfkB" evidence="7">
    <location>
        <begin position="6"/>
        <end position="304"/>
    </location>
</feature>
<dbReference type="InterPro" id="IPR011611">
    <property type="entry name" value="PfkB_dom"/>
</dbReference>
<dbReference type="InterPro" id="IPR029056">
    <property type="entry name" value="Ribokinase-like"/>
</dbReference>
<evidence type="ECO:0000313" key="8">
    <source>
        <dbReference type="EMBL" id="SFJ44394.1"/>
    </source>
</evidence>
<evidence type="ECO:0000256" key="4">
    <source>
        <dbReference type="ARBA" id="ARBA00022777"/>
    </source>
</evidence>
<evidence type="ECO:0000259" key="7">
    <source>
        <dbReference type="Pfam" id="PF00294"/>
    </source>
</evidence>
<dbReference type="Gene3D" id="3.40.1190.20">
    <property type="match status" value="1"/>
</dbReference>
<evidence type="ECO:0000313" key="9">
    <source>
        <dbReference type="Proteomes" id="UP000183557"/>
    </source>
</evidence>
<dbReference type="Proteomes" id="UP000183557">
    <property type="component" value="Unassembled WGS sequence"/>
</dbReference>
<dbReference type="AlphaFoldDB" id="A0A1I3RCK8"/>
<dbReference type="PANTHER" id="PTHR43085:SF1">
    <property type="entry name" value="PSEUDOURIDINE KINASE-RELATED"/>
    <property type="match status" value="1"/>
</dbReference>
<name>A0A1I3RCK8_HALDA</name>
<dbReference type="GO" id="GO:0005524">
    <property type="term" value="F:ATP binding"/>
    <property type="evidence" value="ECO:0007669"/>
    <property type="project" value="UniProtKB-KW"/>
</dbReference>
<sequence>MNKRLDVVTFGETMVLFTGNQSLPLEYVHQFNKQIGGAESNLSIGLKRLGHDVGWFSMLGEDPFGRYIHNFVRGEGVDTHACLYTDQAPTAVFFKEKLSAKNLNIYYYRKHSAASLLGPDDIDEDYISNARVLHLTGITPALSETCKQAVFHAIKIAKKHGLKIVFDPNIRYKLWDSYEEAREVMLQMAEQSDVILPGLDEAEFLTGKTEPEEIAESLIGNTDKTIVIKLGSKGAYYQNKYKSAYVSGYQVDEIMDPVGAGDGFAAGIISGVLNDEDMESAVKRANAIGAMIVQVNGDIEGLPTKAQVDAYVSTDGIARDVER</sequence>
<dbReference type="PRINTS" id="PR00990">
    <property type="entry name" value="RIBOKINASE"/>
</dbReference>
<dbReference type="CDD" id="cd01166">
    <property type="entry name" value="KdgK"/>
    <property type="match status" value="1"/>
</dbReference>
<proteinExistence type="inferred from homology"/>
<dbReference type="Pfam" id="PF00294">
    <property type="entry name" value="PfkB"/>
    <property type="match status" value="1"/>
</dbReference>
<accession>A0A1I3RCK8</accession>
<protein>
    <submittedName>
        <fullName evidence="8">5-dehydro-2-deoxygluconokinase</fullName>
    </submittedName>
</protein>
<reference evidence="9" key="1">
    <citation type="submission" date="2016-10" db="EMBL/GenBank/DDBJ databases">
        <authorList>
            <person name="Varghese N."/>
            <person name="Submissions S."/>
        </authorList>
    </citation>
    <scope>NUCLEOTIDE SEQUENCE [LARGE SCALE GENOMIC DNA]</scope>
    <source>
        <strain evidence="9">CGMCC 1.3704</strain>
    </source>
</reference>
<dbReference type="RefSeq" id="WP_075035297.1">
    <property type="nucleotide sequence ID" value="NZ_FOSB01000002.1"/>
</dbReference>
<dbReference type="InterPro" id="IPR002139">
    <property type="entry name" value="Ribo/fructo_kinase"/>
</dbReference>
<dbReference type="InterPro" id="IPR002173">
    <property type="entry name" value="Carboh/pur_kinase_PfkB_CS"/>
</dbReference>